<dbReference type="InterPro" id="IPR036906">
    <property type="entry name" value="ATPase_V1_fsu_sf"/>
</dbReference>
<dbReference type="Proteomes" id="UP000290921">
    <property type="component" value="Unassembled WGS sequence"/>
</dbReference>
<dbReference type="GO" id="GO:0046961">
    <property type="term" value="F:proton-transporting ATPase activity, rotational mechanism"/>
    <property type="evidence" value="ECO:0007669"/>
    <property type="project" value="InterPro"/>
</dbReference>
<dbReference type="EMBL" id="QMAP01000005">
    <property type="protein sequence ID" value="RXI48947.1"/>
    <property type="molecule type" value="Genomic_DNA"/>
</dbReference>
<evidence type="ECO:0000256" key="3">
    <source>
        <dbReference type="ARBA" id="ARBA00023065"/>
    </source>
</evidence>
<keyword evidence="2" id="KW-0813">Transport</keyword>
<dbReference type="Pfam" id="PF01990">
    <property type="entry name" value="ATP-synt_F"/>
    <property type="match status" value="1"/>
</dbReference>
<organism evidence="5 6">
    <name type="scientific">Clostridium tetani</name>
    <dbReference type="NCBI Taxonomy" id="1513"/>
    <lineage>
        <taxon>Bacteria</taxon>
        <taxon>Bacillati</taxon>
        <taxon>Bacillota</taxon>
        <taxon>Clostridia</taxon>
        <taxon>Eubacteriales</taxon>
        <taxon>Clostridiaceae</taxon>
        <taxon>Clostridium</taxon>
    </lineage>
</organism>
<reference evidence="4 7" key="2">
    <citation type="submission" date="2022-09" db="EMBL/GenBank/DDBJ databases">
        <title>complete genome sequences of Clostridium tetani str. KHSU-234311-028 isolated from soil.</title>
        <authorList>
            <person name="Sekizuka T."/>
            <person name="Shitada C."/>
            <person name="Takahashi M."/>
            <person name="Kuroda M."/>
        </authorList>
    </citation>
    <scope>NUCLEOTIDE SEQUENCE [LARGE SCALE GENOMIC DNA]</scope>
    <source>
        <strain evidence="4 7">KHSU-234311-028</strain>
    </source>
</reference>
<evidence type="ECO:0000256" key="2">
    <source>
        <dbReference type="ARBA" id="ARBA00022448"/>
    </source>
</evidence>
<evidence type="ECO:0000313" key="7">
    <source>
        <dbReference type="Proteomes" id="UP001321763"/>
    </source>
</evidence>
<dbReference type="Gene3D" id="3.40.50.10580">
    <property type="entry name" value="ATPase, V1 complex, subunit F"/>
    <property type="match status" value="1"/>
</dbReference>
<dbReference type="Proteomes" id="UP001321763">
    <property type="component" value="Chromosome"/>
</dbReference>
<dbReference type="EMBL" id="AP026818">
    <property type="protein sequence ID" value="BDR81992.1"/>
    <property type="molecule type" value="Genomic_DNA"/>
</dbReference>
<evidence type="ECO:0000313" key="5">
    <source>
        <dbReference type="EMBL" id="RXI48947.1"/>
    </source>
</evidence>
<comment type="similarity">
    <text evidence="1">Belongs to the V-ATPase F subunit family.</text>
</comment>
<proteinExistence type="inferred from homology"/>
<accession>A0A4Q0VBP2</accession>
<protein>
    <submittedName>
        <fullName evidence="4 5">ATP synthase subunit F</fullName>
    </submittedName>
</protein>
<sequence>MKMYLISDNIDTLVGLKIAGINGEVLHREEEVLECIERISNRKDIGIIIITEVISKLVPEKINEIKTSKYLPLIVEIPNRHGSSRGDDWILRYIKEAIGLKI</sequence>
<name>A0A4Q0VBP2_CLOTA</name>
<reference evidence="5 6" key="1">
    <citation type="submission" date="2018-06" db="EMBL/GenBank/DDBJ databases">
        <title>Genome conservation of Clostridium tetani.</title>
        <authorList>
            <person name="Bruggemann H."/>
            <person name="Popoff M.R."/>
        </authorList>
    </citation>
    <scope>NUCLEOTIDE SEQUENCE [LARGE SCALE GENOMIC DNA]</scope>
    <source>
        <strain evidence="5 6">2017.061</strain>
    </source>
</reference>
<dbReference type="RefSeq" id="WP_035140213.1">
    <property type="nucleotide sequence ID" value="NZ_AP026806.1"/>
</dbReference>
<dbReference type="InterPro" id="IPR008218">
    <property type="entry name" value="ATPase_V1-cplx_f_g_su"/>
</dbReference>
<keyword evidence="3" id="KW-0406">Ion transport</keyword>
<evidence type="ECO:0000313" key="4">
    <source>
        <dbReference type="EMBL" id="BDR81992.1"/>
    </source>
</evidence>
<evidence type="ECO:0000256" key="1">
    <source>
        <dbReference type="ARBA" id="ARBA00010148"/>
    </source>
</evidence>
<evidence type="ECO:0000313" key="6">
    <source>
        <dbReference type="Proteomes" id="UP000290921"/>
    </source>
</evidence>
<gene>
    <name evidence="5" type="ORF">DP130_05920</name>
    <name evidence="4" type="ORF">K234311028_22380</name>
</gene>
<dbReference type="AlphaFoldDB" id="A0A4Q0VBP2"/>
<dbReference type="SUPFAM" id="SSF159468">
    <property type="entry name" value="AtpF-like"/>
    <property type="match status" value="1"/>
</dbReference>